<dbReference type="InterPro" id="IPR003851">
    <property type="entry name" value="Znf_Dof"/>
</dbReference>
<organism evidence="11 12">
    <name type="scientific">Thalictrum thalictroides</name>
    <name type="common">Rue-anemone</name>
    <name type="synonym">Anemone thalictroides</name>
    <dbReference type="NCBI Taxonomy" id="46969"/>
    <lineage>
        <taxon>Eukaryota</taxon>
        <taxon>Viridiplantae</taxon>
        <taxon>Streptophyta</taxon>
        <taxon>Embryophyta</taxon>
        <taxon>Tracheophyta</taxon>
        <taxon>Spermatophyta</taxon>
        <taxon>Magnoliopsida</taxon>
        <taxon>Ranunculales</taxon>
        <taxon>Ranunculaceae</taxon>
        <taxon>Thalictroideae</taxon>
        <taxon>Thalictrum</taxon>
    </lineage>
</organism>
<keyword evidence="3 9" id="KW-0862">Zinc</keyword>
<gene>
    <name evidence="11" type="ORF">FRX31_027744</name>
</gene>
<dbReference type="PANTHER" id="PTHR31992:SF313">
    <property type="entry name" value="DOF ZINC FINGER PROTEIN DOF5.7"/>
    <property type="match status" value="1"/>
</dbReference>
<evidence type="ECO:0000256" key="8">
    <source>
        <dbReference type="PROSITE-ProRule" id="PRU00071"/>
    </source>
</evidence>
<evidence type="ECO:0000256" key="5">
    <source>
        <dbReference type="ARBA" id="ARBA00023125"/>
    </source>
</evidence>
<comment type="caution">
    <text evidence="11">The sequence shown here is derived from an EMBL/GenBank/DDBJ whole genome shotgun (WGS) entry which is preliminary data.</text>
</comment>
<dbReference type="GO" id="GO:0003700">
    <property type="term" value="F:DNA-binding transcription factor activity"/>
    <property type="evidence" value="ECO:0007669"/>
    <property type="project" value="UniProtKB-UniRule"/>
</dbReference>
<evidence type="ECO:0000256" key="9">
    <source>
        <dbReference type="RuleBase" id="RU369094"/>
    </source>
</evidence>
<proteinExistence type="predicted"/>
<keyword evidence="7 8" id="KW-0539">Nucleus</keyword>
<evidence type="ECO:0000259" key="10">
    <source>
        <dbReference type="PROSITE" id="PS50884"/>
    </source>
</evidence>
<dbReference type="EMBL" id="JABWDY010034447">
    <property type="protein sequence ID" value="KAF5182668.1"/>
    <property type="molecule type" value="Genomic_DNA"/>
</dbReference>
<evidence type="ECO:0000256" key="2">
    <source>
        <dbReference type="ARBA" id="ARBA00022771"/>
    </source>
</evidence>
<comment type="subcellular location">
    <subcellularLocation>
        <location evidence="8 9">Nucleus</location>
    </subcellularLocation>
</comment>
<dbReference type="PROSITE" id="PS50884">
    <property type="entry name" value="ZF_DOF_2"/>
    <property type="match status" value="1"/>
</dbReference>
<evidence type="ECO:0000256" key="4">
    <source>
        <dbReference type="ARBA" id="ARBA00023015"/>
    </source>
</evidence>
<dbReference type="Pfam" id="PF02701">
    <property type="entry name" value="Zn_ribbon_Dof"/>
    <property type="match status" value="1"/>
</dbReference>
<evidence type="ECO:0000256" key="3">
    <source>
        <dbReference type="ARBA" id="ARBA00022833"/>
    </source>
</evidence>
<dbReference type="OrthoDB" id="1927254at2759"/>
<keyword evidence="12" id="KW-1185">Reference proteome</keyword>
<dbReference type="Proteomes" id="UP000554482">
    <property type="component" value="Unassembled WGS sequence"/>
</dbReference>
<reference evidence="11 12" key="1">
    <citation type="submission" date="2020-06" db="EMBL/GenBank/DDBJ databases">
        <title>Transcriptomic and genomic resources for Thalictrum thalictroides and T. hernandezii: Facilitating candidate gene discovery in an emerging model plant lineage.</title>
        <authorList>
            <person name="Arias T."/>
            <person name="Riano-Pachon D.M."/>
            <person name="Di Stilio V.S."/>
        </authorList>
    </citation>
    <scope>NUCLEOTIDE SEQUENCE [LARGE SCALE GENOMIC DNA]</scope>
    <source>
        <strain evidence="12">cv. WT478/WT964</strain>
        <tissue evidence="11">Leaves</tissue>
    </source>
</reference>
<dbReference type="AlphaFoldDB" id="A0A7J6VDH8"/>
<dbReference type="GO" id="GO:0008270">
    <property type="term" value="F:zinc ion binding"/>
    <property type="evidence" value="ECO:0007669"/>
    <property type="project" value="UniProtKB-KW"/>
</dbReference>
<dbReference type="GO" id="GO:0005634">
    <property type="term" value="C:nucleus"/>
    <property type="evidence" value="ECO:0007669"/>
    <property type="project" value="UniProtKB-SubCell"/>
</dbReference>
<dbReference type="GO" id="GO:0003677">
    <property type="term" value="F:DNA binding"/>
    <property type="evidence" value="ECO:0007669"/>
    <property type="project" value="UniProtKB-UniRule"/>
</dbReference>
<dbReference type="PANTHER" id="PTHR31992">
    <property type="entry name" value="DOF ZINC FINGER PROTEIN DOF1.4-RELATED"/>
    <property type="match status" value="1"/>
</dbReference>
<sequence>MSPDNNKILVKLLSDDNQSSGSRRKSTTGYLKSPEHVVLKCPRCDSPKTKFCYYNNYSLSQPRHFCKACRRYWTNGGALRNVPLGGGCRKSKKIKSNSIFSCDSKDSRPSSSSFNISSSKYLFSGVSPSLDFQLGSSMTSNAYHHQQFNTAMATTSSCMGYNDLGLSNLKEGYIGSVQEMGCMNFNNNLATSIESLSCINQDLHWRLQQQRLSEMLNEEINHQKEIISNTVTSFPDDIVVLDHQKQLQTQNPEPIVFQNLEIAKLEAAAGAVGGSNNINITTEWFFENSNYNSSNITSNNVDAFNNGEYYEISNWRHGYGS</sequence>
<name>A0A7J6VDH8_THATH</name>
<accession>A0A7J6VDH8</accession>
<keyword evidence="5 8" id="KW-0238">DNA-binding</keyword>
<protein>
    <recommendedName>
        <fullName evidence="9">Dof zinc finger protein</fullName>
    </recommendedName>
</protein>
<feature type="domain" description="Dof-type" evidence="10">
    <location>
        <begin position="39"/>
        <end position="93"/>
    </location>
</feature>
<comment type="function">
    <text evidence="9">Transcription factor that binds specifically to a 5'-AA[AG]G-3' consensus core sequence.</text>
</comment>
<evidence type="ECO:0000313" key="11">
    <source>
        <dbReference type="EMBL" id="KAF5182668.1"/>
    </source>
</evidence>
<keyword evidence="2 8" id="KW-0863">Zinc-finger</keyword>
<dbReference type="PROSITE" id="PS01361">
    <property type="entry name" value="ZF_DOF_1"/>
    <property type="match status" value="1"/>
</dbReference>
<keyword evidence="4 9" id="KW-0805">Transcription regulation</keyword>
<keyword evidence="6 9" id="KW-0804">Transcription</keyword>
<dbReference type="InterPro" id="IPR045174">
    <property type="entry name" value="Dof"/>
</dbReference>
<evidence type="ECO:0000313" key="12">
    <source>
        <dbReference type="Proteomes" id="UP000554482"/>
    </source>
</evidence>
<evidence type="ECO:0000256" key="1">
    <source>
        <dbReference type="ARBA" id="ARBA00022723"/>
    </source>
</evidence>
<evidence type="ECO:0000256" key="7">
    <source>
        <dbReference type="ARBA" id="ARBA00023242"/>
    </source>
</evidence>
<evidence type="ECO:0000256" key="6">
    <source>
        <dbReference type="ARBA" id="ARBA00023163"/>
    </source>
</evidence>
<keyword evidence="1 9" id="KW-0479">Metal-binding</keyword>